<dbReference type="AlphaFoldDB" id="A0A5P1FUG2"/>
<dbReference type="Gramene" id="ONK81956">
    <property type="protein sequence ID" value="ONK81956"/>
    <property type="gene ID" value="A4U43_C01F34640"/>
</dbReference>
<feature type="compositionally biased region" description="Basic and acidic residues" evidence="1">
    <location>
        <begin position="72"/>
        <end position="91"/>
    </location>
</feature>
<keyword evidence="3" id="KW-1185">Reference proteome</keyword>
<protein>
    <submittedName>
        <fullName evidence="2">Uncharacterized protein</fullName>
    </submittedName>
</protein>
<evidence type="ECO:0000313" key="3">
    <source>
        <dbReference type="Proteomes" id="UP000243459"/>
    </source>
</evidence>
<evidence type="ECO:0000313" key="2">
    <source>
        <dbReference type="EMBL" id="ONK81956.1"/>
    </source>
</evidence>
<dbReference type="EMBL" id="CM007381">
    <property type="protein sequence ID" value="ONK81956.1"/>
    <property type="molecule type" value="Genomic_DNA"/>
</dbReference>
<evidence type="ECO:0000256" key="1">
    <source>
        <dbReference type="SAM" id="MobiDB-lite"/>
    </source>
</evidence>
<feature type="region of interest" description="Disordered" evidence="1">
    <location>
        <begin position="19"/>
        <end position="91"/>
    </location>
</feature>
<gene>
    <name evidence="2" type="ORF">A4U43_C01F34640</name>
</gene>
<name>A0A5P1FUG2_ASPOF</name>
<accession>A0A5P1FUG2</accession>
<reference evidence="3" key="1">
    <citation type="journal article" date="2017" name="Nat. Commun.">
        <title>The asparagus genome sheds light on the origin and evolution of a young Y chromosome.</title>
        <authorList>
            <person name="Harkess A."/>
            <person name="Zhou J."/>
            <person name="Xu C."/>
            <person name="Bowers J.E."/>
            <person name="Van der Hulst R."/>
            <person name="Ayyampalayam S."/>
            <person name="Mercati F."/>
            <person name="Riccardi P."/>
            <person name="McKain M.R."/>
            <person name="Kakrana A."/>
            <person name="Tang H."/>
            <person name="Ray J."/>
            <person name="Groenendijk J."/>
            <person name="Arikit S."/>
            <person name="Mathioni S.M."/>
            <person name="Nakano M."/>
            <person name="Shan H."/>
            <person name="Telgmann-Rauber A."/>
            <person name="Kanno A."/>
            <person name="Yue Z."/>
            <person name="Chen H."/>
            <person name="Li W."/>
            <person name="Chen Y."/>
            <person name="Xu X."/>
            <person name="Zhang Y."/>
            <person name="Luo S."/>
            <person name="Chen H."/>
            <person name="Gao J."/>
            <person name="Mao Z."/>
            <person name="Pires J.C."/>
            <person name="Luo M."/>
            <person name="Kudrna D."/>
            <person name="Wing R.A."/>
            <person name="Meyers B.C."/>
            <person name="Yi K."/>
            <person name="Kong H."/>
            <person name="Lavrijsen P."/>
            <person name="Sunseri F."/>
            <person name="Falavigna A."/>
            <person name="Ye Y."/>
            <person name="Leebens-Mack J.H."/>
            <person name="Chen G."/>
        </authorList>
    </citation>
    <scope>NUCLEOTIDE SEQUENCE [LARGE SCALE GENOMIC DNA]</scope>
    <source>
        <strain evidence="3">cv. DH0086</strain>
    </source>
</reference>
<sequence length="140" mass="15429">MDDAKIIDSLDSLWFSSNVLLSPSPKPTEAAPQLQPVAQPVDPNPTESPPEISADPSEAMKEPEISPVKKKRSDDDGDGTRRRKPNEFHKEEMISMASTLTKHQNYCCNYRCGANAAGDDLAMKEQLRSWARAVVACTVE</sequence>
<dbReference type="Proteomes" id="UP000243459">
    <property type="component" value="Chromosome 1"/>
</dbReference>
<organism evidence="2 3">
    <name type="scientific">Asparagus officinalis</name>
    <name type="common">Garden asparagus</name>
    <dbReference type="NCBI Taxonomy" id="4686"/>
    <lineage>
        <taxon>Eukaryota</taxon>
        <taxon>Viridiplantae</taxon>
        <taxon>Streptophyta</taxon>
        <taxon>Embryophyta</taxon>
        <taxon>Tracheophyta</taxon>
        <taxon>Spermatophyta</taxon>
        <taxon>Magnoliopsida</taxon>
        <taxon>Liliopsida</taxon>
        <taxon>Asparagales</taxon>
        <taxon>Asparagaceae</taxon>
        <taxon>Asparagoideae</taxon>
        <taxon>Asparagus</taxon>
    </lineage>
</organism>
<proteinExistence type="predicted"/>